<organism evidence="1 2">
    <name type="scientific">Castor canadensis</name>
    <name type="common">American beaver</name>
    <dbReference type="NCBI Taxonomy" id="51338"/>
    <lineage>
        <taxon>Eukaryota</taxon>
        <taxon>Metazoa</taxon>
        <taxon>Chordata</taxon>
        <taxon>Craniata</taxon>
        <taxon>Vertebrata</taxon>
        <taxon>Euteleostomi</taxon>
        <taxon>Mammalia</taxon>
        <taxon>Eutheria</taxon>
        <taxon>Euarchontoglires</taxon>
        <taxon>Glires</taxon>
        <taxon>Rodentia</taxon>
        <taxon>Castorimorpha</taxon>
        <taxon>Castoridae</taxon>
        <taxon>Castor</taxon>
    </lineage>
</organism>
<gene>
    <name evidence="2" type="primary">Nfasc</name>
</gene>
<keyword evidence="1" id="KW-1185">Reference proteome</keyword>
<dbReference type="Proteomes" id="UP001732720">
    <property type="component" value="Chromosome 11"/>
</dbReference>
<evidence type="ECO:0000313" key="2">
    <source>
        <dbReference type="RefSeq" id="XP_073904645.1"/>
    </source>
</evidence>
<sequence>MRRLAARGAAGDAEEAAAPASEDSSDCVQCRSPSPRRLIDLCAIWDTGVSLPFADWKGASSGVASRRLNEAEKLSSLWEAHLEQQEAAKPQGLGSREWGLVLRMARQQAPPWVNAAFLLFLLSLGGAIEIPMDLTQPPTITKQSVKDHIVDPRDNILIECEAKGNPAPSFHWTRNSRFFNIAKDPRVSMRRRSGTLVIDFRSGGRPEEYEGEYQCFARNKFGTALSNRIRLQVSKSPLWPKENLDPVVVQEGAPLTLQCNPPPGLPSPVIFWMSSSMEPITQDKRVSQGHNGDLYFSNVMLQDMQTDYSCNARFHFTHTIQQKNPFTLKVLTNHPYNDSSLRNHPDMYSARGVAERTPSFMYPQGTSSSQMVLRGMDLLLECIASGVPTPDIAWYKKGGDLPSDKAKFENFNKALRITNVSEEDSGEYFCLASNKMGSIRHTISVRVKAAPYWLDEPKNLILAPGEDGRLVCRANGNPKPTVQWMVNGEPLQSAPPNPNREVAGDTIIFRDTQISSRAVYQCNTSNEHGYLLANAFVSVLDVPPRMLSPRNQLIRVILYNRTRLDCPFFGSPIPTLRWFKNGQGSNLDGGNYHVYENGSLEIKMIRKEDQGIYTCVATNILGKAENQVRLEVKDPTRIYRMPEDQVAKRGTTVQLECRVKHDPSLKLTVSWLKDDEPLYIGNRMKKEDDSLTIFGVAERDQGSYTCVASTELDQDLAKAHLTVLGRPDRPRDLELTDLAERSVRLTWIPGDDNNSPITDYVVQFEEDQFQPGVWHDHSKFPGSVNSAVLQLSPYVNYQFRVIAVNEVGSSHPSLPSERYRTSGAPPESNPGDVKGEGTRKNNMEITWTPMNATSAFGPNLRYIVKWRRRETRDTWNNVTVWGSRYVVGQTPVYVPYEIRVQAENDFGKGPEPDTVIGYSGEDYPRAAPTEVKVRVMNSTAISLQWNRVYSDTVQGQLREYRAYYWRESSLLKNLWVSQKRQQASFPGDRPRGVVSRLFPYSNYKLEMVVVNGRGDGPRSETKEFTTPEGVPSAPRRFRVRQPNLETINLEWDHPEHPNGILIGYTLRYVAFNGTKVGKQMVENFSPNQTKFSMQRADPVSRYRFTLSARTQVGSGEAITEESPAPPNEATPTAAYTNNQADIATQGWFIGLMCAIALLVLILLIVCFIKRSRGGKYPVREKKDVPLGPEDPKEEDGSFDYSDEDNKPLQGSQTSLDGTIKQQESDDSLVDYGEGGEGQFNEDGSFIGQYTVKKDKEETEGNESSEATSPVNAIYSLA</sequence>
<name>A0AC58KI99_CASCN</name>
<protein>
    <submittedName>
        <fullName evidence="2">Neurofascin isoform X15</fullName>
    </submittedName>
</protein>
<reference evidence="2" key="1">
    <citation type="submission" date="2025-08" db="UniProtKB">
        <authorList>
            <consortium name="RefSeq"/>
        </authorList>
    </citation>
    <scope>IDENTIFICATION</scope>
</reference>
<dbReference type="RefSeq" id="XP_073904645.1">
    <property type="nucleotide sequence ID" value="XM_074048544.1"/>
</dbReference>
<evidence type="ECO:0000313" key="1">
    <source>
        <dbReference type="Proteomes" id="UP001732720"/>
    </source>
</evidence>
<accession>A0AC58KI99</accession>
<proteinExistence type="predicted"/>